<proteinExistence type="predicted"/>
<gene>
    <name evidence="3" type="ORF">B0H17DRAFT_1044853</name>
</gene>
<dbReference type="InterPro" id="IPR005645">
    <property type="entry name" value="FSH-like_dom"/>
</dbReference>
<dbReference type="Gene3D" id="3.40.50.1820">
    <property type="entry name" value="alpha/beta hydrolase"/>
    <property type="match status" value="1"/>
</dbReference>
<dbReference type="GO" id="GO:0005634">
    <property type="term" value="C:nucleus"/>
    <property type="evidence" value="ECO:0007669"/>
    <property type="project" value="TreeGrafter"/>
</dbReference>
<keyword evidence="4" id="KW-1185">Reference proteome</keyword>
<dbReference type="GO" id="GO:0016787">
    <property type="term" value="F:hydrolase activity"/>
    <property type="evidence" value="ECO:0007669"/>
    <property type="project" value="UniProtKB-KW"/>
</dbReference>
<comment type="caution">
    <text evidence="3">The sequence shown here is derived from an EMBL/GenBank/DDBJ whole genome shotgun (WGS) entry which is preliminary data.</text>
</comment>
<dbReference type="EMBL" id="JARKIE010000016">
    <property type="protein sequence ID" value="KAJ7701829.1"/>
    <property type="molecule type" value="Genomic_DNA"/>
</dbReference>
<dbReference type="InterPro" id="IPR050593">
    <property type="entry name" value="LovG"/>
</dbReference>
<accession>A0AAD7DX21</accession>
<dbReference type="Pfam" id="PF03959">
    <property type="entry name" value="FSH1"/>
    <property type="match status" value="1"/>
</dbReference>
<dbReference type="PANTHER" id="PTHR48070">
    <property type="entry name" value="ESTERASE OVCA2"/>
    <property type="match status" value="1"/>
</dbReference>
<dbReference type="SUPFAM" id="SSF53474">
    <property type="entry name" value="alpha/beta-Hydrolases"/>
    <property type="match status" value="1"/>
</dbReference>
<organism evidence="3 4">
    <name type="scientific">Mycena rosella</name>
    <name type="common">Pink bonnet</name>
    <name type="synonym">Agaricus rosellus</name>
    <dbReference type="NCBI Taxonomy" id="1033263"/>
    <lineage>
        <taxon>Eukaryota</taxon>
        <taxon>Fungi</taxon>
        <taxon>Dikarya</taxon>
        <taxon>Basidiomycota</taxon>
        <taxon>Agaricomycotina</taxon>
        <taxon>Agaricomycetes</taxon>
        <taxon>Agaricomycetidae</taxon>
        <taxon>Agaricales</taxon>
        <taxon>Marasmiineae</taxon>
        <taxon>Mycenaceae</taxon>
        <taxon>Mycena</taxon>
    </lineage>
</organism>
<dbReference type="Proteomes" id="UP001221757">
    <property type="component" value="Unassembled WGS sequence"/>
</dbReference>
<dbReference type="InterPro" id="IPR029058">
    <property type="entry name" value="AB_hydrolase_fold"/>
</dbReference>
<dbReference type="AlphaFoldDB" id="A0AAD7DX21"/>
<reference evidence="3" key="1">
    <citation type="submission" date="2023-03" db="EMBL/GenBank/DDBJ databases">
        <title>Massive genome expansion in bonnet fungi (Mycena s.s.) driven by repeated elements and novel gene families across ecological guilds.</title>
        <authorList>
            <consortium name="Lawrence Berkeley National Laboratory"/>
            <person name="Harder C.B."/>
            <person name="Miyauchi S."/>
            <person name="Viragh M."/>
            <person name="Kuo A."/>
            <person name="Thoen E."/>
            <person name="Andreopoulos B."/>
            <person name="Lu D."/>
            <person name="Skrede I."/>
            <person name="Drula E."/>
            <person name="Henrissat B."/>
            <person name="Morin E."/>
            <person name="Kohler A."/>
            <person name="Barry K."/>
            <person name="LaButti K."/>
            <person name="Morin E."/>
            <person name="Salamov A."/>
            <person name="Lipzen A."/>
            <person name="Mereny Z."/>
            <person name="Hegedus B."/>
            <person name="Baldrian P."/>
            <person name="Stursova M."/>
            <person name="Weitz H."/>
            <person name="Taylor A."/>
            <person name="Grigoriev I.V."/>
            <person name="Nagy L.G."/>
            <person name="Martin F."/>
            <person name="Kauserud H."/>
        </authorList>
    </citation>
    <scope>NUCLEOTIDE SEQUENCE</scope>
    <source>
        <strain evidence="3">CBHHK067</strain>
    </source>
</reference>
<evidence type="ECO:0000259" key="2">
    <source>
        <dbReference type="Pfam" id="PF03959"/>
    </source>
</evidence>
<evidence type="ECO:0000313" key="3">
    <source>
        <dbReference type="EMBL" id="KAJ7701829.1"/>
    </source>
</evidence>
<feature type="domain" description="Serine hydrolase" evidence="2">
    <location>
        <begin position="7"/>
        <end position="220"/>
    </location>
</feature>
<evidence type="ECO:0000313" key="4">
    <source>
        <dbReference type="Proteomes" id="UP001221757"/>
    </source>
</evidence>
<sequence>MATAVARTVLVLHGYSQNAAIFSKRLGALRKQCGKSVDFVFLDGPIILQPTDLFGSAPQSTLESLDSSEAAQSEARAWWTWNTNKSEPIGLPESLEVLRDILKTRTFDGVLGFSQGAAAAALLAALLERPHSYPPFLVDGKPPHPPFKFCVAVAGFQLGGSIAGPIFDTPYSTPTLHIIGTTDVVVLEERSQKLVDVSTHARVETHDGGHFVPSKGNWRKFLAAYLLDPTDNVPSPSLAASSADNSGISTPIMKL</sequence>
<dbReference type="PANTHER" id="PTHR48070:SF6">
    <property type="entry name" value="ESTERASE OVCA2"/>
    <property type="match status" value="1"/>
</dbReference>
<keyword evidence="1 3" id="KW-0378">Hydrolase</keyword>
<protein>
    <submittedName>
        <fullName evidence="3">Serine hydrolase FSH</fullName>
    </submittedName>
</protein>
<evidence type="ECO:0000256" key="1">
    <source>
        <dbReference type="ARBA" id="ARBA00022801"/>
    </source>
</evidence>
<dbReference type="GO" id="GO:0005737">
    <property type="term" value="C:cytoplasm"/>
    <property type="evidence" value="ECO:0007669"/>
    <property type="project" value="TreeGrafter"/>
</dbReference>
<name>A0AAD7DX21_MYCRO</name>